<dbReference type="VEuPathDB" id="VectorBase:ISCP_007830"/>
<dbReference type="InParanoid" id="B7PI68"/>
<keyword evidence="5" id="KW-1185">Reference proteome</keyword>
<feature type="domain" description="GPR180/TMEM145 transmembrane" evidence="2">
    <location>
        <begin position="12"/>
        <end position="76"/>
    </location>
</feature>
<dbReference type="Proteomes" id="UP000001555">
    <property type="component" value="Unassembled WGS sequence"/>
</dbReference>
<evidence type="ECO:0000259" key="2">
    <source>
        <dbReference type="Pfam" id="PF10192"/>
    </source>
</evidence>
<dbReference type="OrthoDB" id="205745at2759"/>
<dbReference type="EnsemblMetazoa" id="ISCW017640-RA">
    <property type="protein sequence ID" value="ISCW017640-PA"/>
    <property type="gene ID" value="ISCW017640"/>
</dbReference>
<protein>
    <recommendedName>
        <fullName evidence="2">GPR180/TMEM145 transmembrane domain-containing protein</fullName>
    </recommendedName>
</protein>
<keyword evidence="1" id="KW-0472">Membrane</keyword>
<dbReference type="EMBL" id="DS717196">
    <property type="protein sequence ID" value="EEC06290.1"/>
    <property type="molecule type" value="Genomic_DNA"/>
</dbReference>
<reference evidence="3 5" key="1">
    <citation type="submission" date="2008-03" db="EMBL/GenBank/DDBJ databases">
        <title>Annotation of Ixodes scapularis.</title>
        <authorList>
            <consortium name="Ixodes scapularis Genome Project Consortium"/>
            <person name="Caler E."/>
            <person name="Hannick L.I."/>
            <person name="Bidwell S."/>
            <person name="Joardar V."/>
            <person name="Thiagarajan M."/>
            <person name="Amedeo P."/>
            <person name="Galinsky K.J."/>
            <person name="Schobel S."/>
            <person name="Inman J."/>
            <person name="Hostetler J."/>
            <person name="Miller J."/>
            <person name="Hammond M."/>
            <person name="Megy K."/>
            <person name="Lawson D."/>
            <person name="Kodira C."/>
            <person name="Sutton G."/>
            <person name="Meyer J."/>
            <person name="Hill C.A."/>
            <person name="Birren B."/>
            <person name="Nene V."/>
            <person name="Collins F."/>
            <person name="Alarcon-Chaidez F."/>
            <person name="Wikel S."/>
            <person name="Strausberg R."/>
        </authorList>
    </citation>
    <scope>NUCLEOTIDE SEQUENCE [LARGE SCALE GENOMIC DNA]</scope>
    <source>
        <strain evidence="5">Wikel</strain>
        <strain evidence="3">Wikel colony</strain>
    </source>
</reference>
<dbReference type="VEuPathDB" id="VectorBase:ISCW017640"/>
<keyword evidence="1" id="KW-0812">Transmembrane</keyword>
<feature type="transmembrane region" description="Helical" evidence="1">
    <location>
        <begin position="35"/>
        <end position="59"/>
    </location>
</feature>
<sequence>MEPLKQPQKRIVMALVAFYFDPGEVLYLYESPAGYGIVALRLVGWGWFVYATVFTLLHYPEKTAFYTRLFLLYTIW</sequence>
<dbReference type="InterPro" id="IPR047831">
    <property type="entry name" value="GPR180/TMEM145"/>
</dbReference>
<evidence type="ECO:0000256" key="1">
    <source>
        <dbReference type="SAM" id="Phobius"/>
    </source>
</evidence>
<dbReference type="GO" id="GO:0007186">
    <property type="term" value="P:G protein-coupled receptor signaling pathway"/>
    <property type="evidence" value="ECO:0007669"/>
    <property type="project" value="InterPro"/>
</dbReference>
<evidence type="ECO:0000313" key="5">
    <source>
        <dbReference type="Proteomes" id="UP000001555"/>
    </source>
</evidence>
<dbReference type="EMBL" id="ABJB010478025">
    <property type="status" value="NOT_ANNOTATED_CDS"/>
    <property type="molecule type" value="Genomic_DNA"/>
</dbReference>
<dbReference type="HOGENOM" id="CLU_2657221_0_0_1"/>
<dbReference type="VEuPathDB" id="VectorBase:ISCI017640"/>
<dbReference type="PaxDb" id="6945-B7PI68"/>
<dbReference type="GO" id="GO:0019236">
    <property type="term" value="P:response to pheromone"/>
    <property type="evidence" value="ECO:0007669"/>
    <property type="project" value="InterPro"/>
</dbReference>
<accession>B7PI68</accession>
<dbReference type="AlphaFoldDB" id="B7PI68"/>
<reference evidence="4" key="2">
    <citation type="submission" date="2020-05" db="UniProtKB">
        <authorList>
            <consortium name="EnsemblMetazoa"/>
        </authorList>
    </citation>
    <scope>IDENTIFICATION</scope>
    <source>
        <strain evidence="4">wikel</strain>
    </source>
</reference>
<keyword evidence="1" id="KW-1133">Transmembrane helix</keyword>
<dbReference type="InterPro" id="IPR019336">
    <property type="entry name" value="GPR180/TMEM145_TM"/>
</dbReference>
<gene>
    <name evidence="3" type="ORF">IscW_ISCW017640</name>
</gene>
<evidence type="ECO:0000313" key="3">
    <source>
        <dbReference type="EMBL" id="EEC06290.1"/>
    </source>
</evidence>
<dbReference type="PANTHER" id="PTHR23252:SF24">
    <property type="entry name" value="TRANSMEMBRANE PROTEIN 145"/>
    <property type="match status" value="1"/>
</dbReference>
<dbReference type="STRING" id="6945.B7PI68"/>
<dbReference type="Pfam" id="PF10192">
    <property type="entry name" value="GPR180-TMEM145_TM"/>
    <property type="match status" value="1"/>
</dbReference>
<proteinExistence type="predicted"/>
<evidence type="ECO:0000313" key="4">
    <source>
        <dbReference type="EnsemblMetazoa" id="ISCW017640-PA"/>
    </source>
</evidence>
<name>B7PI68_IXOSC</name>
<organism>
    <name type="scientific">Ixodes scapularis</name>
    <name type="common">Black-legged tick</name>
    <name type="synonym">Deer tick</name>
    <dbReference type="NCBI Taxonomy" id="6945"/>
    <lineage>
        <taxon>Eukaryota</taxon>
        <taxon>Metazoa</taxon>
        <taxon>Ecdysozoa</taxon>
        <taxon>Arthropoda</taxon>
        <taxon>Chelicerata</taxon>
        <taxon>Arachnida</taxon>
        <taxon>Acari</taxon>
        <taxon>Parasitiformes</taxon>
        <taxon>Ixodida</taxon>
        <taxon>Ixodoidea</taxon>
        <taxon>Ixodidae</taxon>
        <taxon>Ixodinae</taxon>
        <taxon>Ixodes</taxon>
    </lineage>
</organism>
<dbReference type="PANTHER" id="PTHR23252">
    <property type="entry name" value="INTIMAL THICKNESS RECEPTOR-RELATED"/>
    <property type="match status" value="1"/>
</dbReference>